<sequence>MASSSTTSDRNINTEDHAIVFVAYNGKWEYDGKEWFFKNSRSSIMVVPKHVTLSEITGILYKQLKVNKKLYRLKLEVHYRTGSPWFPVTEIQNNQDLLVFISVTSKTKLPLCVTQIYDEFTNVVQDRVTSGVDEERRKDDKVENRLIKAIRKDDWMKAREIVNTQGVTWTSKLDDDGNTALHFAVSRYKDNEVVRDILKEINSELLATTVNIAGFNPAHHAAAFGNTEALKIMLDSNPKCLYTPDNYDLLAIHYALAIPAIETFLYFFNKMKSCETEYDKLFRGMRGINLLHQVLDTGLIDVAYELINGYPSLATTVYRDKTVLDCIIRKPELFYCGTSYRFYSRFVYQIVPIKNNSLGSNDTADVENQETRNKDKFVTKHTRKCLHTVPHIKHLKDDKVKHNTTIKLLRRICEEADRTHTSSDIERLYSSPFCLAVENNNAEALDVLTTYFAGLYASKKDGHNIYQLTVLNRSEKVYNYILHHGYDIKNDFSISIDDDGVGICE</sequence>
<evidence type="ECO:0000313" key="2">
    <source>
        <dbReference type="Proteomes" id="UP000245207"/>
    </source>
</evidence>
<dbReference type="STRING" id="35608.A0A2U1NCG2"/>
<dbReference type="AlphaFoldDB" id="A0A2U1NCG2"/>
<dbReference type="Proteomes" id="UP000245207">
    <property type="component" value="Unassembled WGS sequence"/>
</dbReference>
<gene>
    <name evidence="1" type="ORF">CTI12_AA269650</name>
</gene>
<name>A0A2U1NCG2_ARTAN</name>
<dbReference type="InterPro" id="IPR002110">
    <property type="entry name" value="Ankyrin_rpt"/>
</dbReference>
<reference evidence="1 2" key="1">
    <citation type="journal article" date="2018" name="Mol. Plant">
        <title>The genome of Artemisia annua provides insight into the evolution of Asteraceae family and artemisinin biosynthesis.</title>
        <authorList>
            <person name="Shen Q."/>
            <person name="Zhang L."/>
            <person name="Liao Z."/>
            <person name="Wang S."/>
            <person name="Yan T."/>
            <person name="Shi P."/>
            <person name="Liu M."/>
            <person name="Fu X."/>
            <person name="Pan Q."/>
            <person name="Wang Y."/>
            <person name="Lv Z."/>
            <person name="Lu X."/>
            <person name="Zhang F."/>
            <person name="Jiang W."/>
            <person name="Ma Y."/>
            <person name="Chen M."/>
            <person name="Hao X."/>
            <person name="Li L."/>
            <person name="Tang Y."/>
            <person name="Lv G."/>
            <person name="Zhou Y."/>
            <person name="Sun X."/>
            <person name="Brodelius P.E."/>
            <person name="Rose J.K.C."/>
            <person name="Tang K."/>
        </authorList>
    </citation>
    <scope>NUCLEOTIDE SEQUENCE [LARGE SCALE GENOMIC DNA]</scope>
    <source>
        <strain evidence="2">cv. Huhao1</strain>
        <tissue evidence="1">Leaf</tissue>
    </source>
</reference>
<dbReference type="SMART" id="SM00248">
    <property type="entry name" value="ANK"/>
    <property type="match status" value="5"/>
</dbReference>
<dbReference type="SUPFAM" id="SSF48403">
    <property type="entry name" value="Ankyrin repeat"/>
    <property type="match status" value="1"/>
</dbReference>
<evidence type="ECO:0000313" key="1">
    <source>
        <dbReference type="EMBL" id="PWA71150.1"/>
    </source>
</evidence>
<comment type="caution">
    <text evidence="1">The sequence shown here is derived from an EMBL/GenBank/DDBJ whole genome shotgun (WGS) entry which is preliminary data.</text>
</comment>
<proteinExistence type="predicted"/>
<dbReference type="InterPro" id="IPR036770">
    <property type="entry name" value="Ankyrin_rpt-contain_sf"/>
</dbReference>
<dbReference type="PANTHER" id="PTHR47303:SF1">
    <property type="entry name" value="NF-KAPPA-B INHIBITOR BETA"/>
    <property type="match status" value="1"/>
</dbReference>
<organism evidence="1 2">
    <name type="scientific">Artemisia annua</name>
    <name type="common">Sweet wormwood</name>
    <dbReference type="NCBI Taxonomy" id="35608"/>
    <lineage>
        <taxon>Eukaryota</taxon>
        <taxon>Viridiplantae</taxon>
        <taxon>Streptophyta</taxon>
        <taxon>Embryophyta</taxon>
        <taxon>Tracheophyta</taxon>
        <taxon>Spermatophyta</taxon>
        <taxon>Magnoliopsida</taxon>
        <taxon>eudicotyledons</taxon>
        <taxon>Gunneridae</taxon>
        <taxon>Pentapetalae</taxon>
        <taxon>asterids</taxon>
        <taxon>campanulids</taxon>
        <taxon>Asterales</taxon>
        <taxon>Asteraceae</taxon>
        <taxon>Asteroideae</taxon>
        <taxon>Anthemideae</taxon>
        <taxon>Artemisiinae</taxon>
        <taxon>Artemisia</taxon>
    </lineage>
</organism>
<dbReference type="EMBL" id="PKPP01003126">
    <property type="protein sequence ID" value="PWA71150.1"/>
    <property type="molecule type" value="Genomic_DNA"/>
</dbReference>
<dbReference type="OrthoDB" id="1925304at2759"/>
<dbReference type="Pfam" id="PF00023">
    <property type="entry name" value="Ank"/>
    <property type="match status" value="1"/>
</dbReference>
<dbReference type="PANTHER" id="PTHR47303">
    <property type="match status" value="1"/>
</dbReference>
<accession>A0A2U1NCG2</accession>
<dbReference type="Gene3D" id="1.25.40.20">
    <property type="entry name" value="Ankyrin repeat-containing domain"/>
    <property type="match status" value="1"/>
</dbReference>
<keyword evidence="2" id="KW-1185">Reference proteome</keyword>
<protein>
    <submittedName>
        <fullName evidence="1">Ankyrin repeat family protein</fullName>
    </submittedName>
</protein>